<feature type="region of interest" description="Disordered" evidence="2">
    <location>
        <begin position="162"/>
        <end position="224"/>
    </location>
</feature>
<name>A0A507CFI2_9FUNG</name>
<dbReference type="RefSeq" id="XP_031027833.1">
    <property type="nucleotide sequence ID" value="XM_031166281.1"/>
</dbReference>
<feature type="compositionally biased region" description="Gly residues" evidence="2">
    <location>
        <begin position="188"/>
        <end position="198"/>
    </location>
</feature>
<gene>
    <name evidence="4" type="ORF">SmJEL517_g00351</name>
</gene>
<dbReference type="InterPro" id="IPR006616">
    <property type="entry name" value="DM9_repeat"/>
</dbReference>
<dbReference type="InterPro" id="IPR036573">
    <property type="entry name" value="CBM_sf_5/12"/>
</dbReference>
<dbReference type="GO" id="GO:0005576">
    <property type="term" value="C:extracellular region"/>
    <property type="evidence" value="ECO:0007669"/>
    <property type="project" value="InterPro"/>
</dbReference>
<dbReference type="SUPFAM" id="SSF51055">
    <property type="entry name" value="Carbohydrate binding domain"/>
    <property type="match status" value="1"/>
</dbReference>
<dbReference type="GeneID" id="42001578"/>
<dbReference type="GO" id="GO:0004553">
    <property type="term" value="F:hydrolase activity, hydrolyzing O-glycosyl compounds"/>
    <property type="evidence" value="ECO:0007669"/>
    <property type="project" value="InterPro"/>
</dbReference>
<dbReference type="PANTHER" id="PTHR31649:SF1">
    <property type="entry name" value="FARNESOIC ACID O-METHYL TRANSFERASE DOMAIN-CONTAINING PROTEIN"/>
    <property type="match status" value="1"/>
</dbReference>
<evidence type="ECO:0000256" key="1">
    <source>
        <dbReference type="ARBA" id="ARBA00022801"/>
    </source>
</evidence>
<reference evidence="4 5" key="1">
    <citation type="journal article" date="2019" name="Sci. Rep.">
        <title>Comparative genomics of chytrid fungi reveal insights into the obligate biotrophic and pathogenic lifestyle of Synchytrium endobioticum.</title>
        <authorList>
            <person name="van de Vossenberg B.T.L.H."/>
            <person name="Warris S."/>
            <person name="Nguyen H.D.T."/>
            <person name="van Gent-Pelzer M.P.E."/>
            <person name="Joly D.L."/>
            <person name="van de Geest H.C."/>
            <person name="Bonants P.J.M."/>
            <person name="Smith D.S."/>
            <person name="Levesque C.A."/>
            <person name="van der Lee T.A.J."/>
        </authorList>
    </citation>
    <scope>NUCLEOTIDE SEQUENCE [LARGE SCALE GENOMIC DNA]</scope>
    <source>
        <strain evidence="4 5">JEL517</strain>
    </source>
</reference>
<dbReference type="InterPro" id="IPR003610">
    <property type="entry name" value="CBM5/12"/>
</dbReference>
<dbReference type="Proteomes" id="UP000319731">
    <property type="component" value="Unassembled WGS sequence"/>
</dbReference>
<feature type="domain" description="Chitin-binding type-3" evidence="3">
    <location>
        <begin position="223"/>
        <end position="266"/>
    </location>
</feature>
<evidence type="ECO:0000259" key="3">
    <source>
        <dbReference type="Pfam" id="PF02839"/>
    </source>
</evidence>
<proteinExistence type="predicted"/>
<dbReference type="OrthoDB" id="2148895at2759"/>
<evidence type="ECO:0000313" key="4">
    <source>
        <dbReference type="EMBL" id="TPX38118.1"/>
    </source>
</evidence>
<dbReference type="GO" id="GO:0005975">
    <property type="term" value="P:carbohydrate metabolic process"/>
    <property type="evidence" value="ECO:0007669"/>
    <property type="project" value="InterPro"/>
</dbReference>
<dbReference type="PANTHER" id="PTHR31649">
    <property type="entry name" value="AGAP009604-PA"/>
    <property type="match status" value="1"/>
</dbReference>
<evidence type="ECO:0000313" key="5">
    <source>
        <dbReference type="Proteomes" id="UP000319731"/>
    </source>
</evidence>
<evidence type="ECO:0000256" key="2">
    <source>
        <dbReference type="SAM" id="MobiDB-lite"/>
    </source>
</evidence>
<keyword evidence="1" id="KW-0378">Hydrolase</keyword>
<keyword evidence="5" id="KW-1185">Reference proteome</keyword>
<comment type="caution">
    <text evidence="4">The sequence shown here is derived from an EMBL/GenBank/DDBJ whole genome shotgun (WGS) entry which is preliminary data.</text>
</comment>
<dbReference type="CDD" id="cd12214">
    <property type="entry name" value="ChiA1_BD"/>
    <property type="match status" value="1"/>
</dbReference>
<sequence>MLEGQSHPDPLDPASKHAPKWVQATGNNLPPDAMQGGSEGSHPLFIARASIDGGVHPGKCGPTMEPSGAHFSTLYRWERISKGITTMMELKKQGVLKPVTGGFEKDGRPLYVCQAIHEDDSGQTVHPGKCGMHMPEGAHYAYGGNERTTERFSLLMIDTSMLGTETPAPPRQSEGGYPFRPTESAFGDGPGPTEGAYGGEPPRRTEGDDGNYPPRQSEGGLREWAEGITYEPGQVYRYNGEDYTVIQGHTAHPGAGWNPAATPALWRRGGNC</sequence>
<dbReference type="Gene3D" id="2.10.10.20">
    <property type="entry name" value="Carbohydrate-binding module superfamily 5/12"/>
    <property type="match status" value="1"/>
</dbReference>
<protein>
    <recommendedName>
        <fullName evidence="3">Chitin-binding type-3 domain-containing protein</fullName>
    </recommendedName>
</protein>
<organism evidence="4 5">
    <name type="scientific">Synchytrium microbalum</name>
    <dbReference type="NCBI Taxonomy" id="1806994"/>
    <lineage>
        <taxon>Eukaryota</taxon>
        <taxon>Fungi</taxon>
        <taxon>Fungi incertae sedis</taxon>
        <taxon>Chytridiomycota</taxon>
        <taxon>Chytridiomycota incertae sedis</taxon>
        <taxon>Chytridiomycetes</taxon>
        <taxon>Synchytriales</taxon>
        <taxon>Synchytriaceae</taxon>
        <taxon>Synchytrium</taxon>
    </lineage>
</organism>
<dbReference type="Pfam" id="PF02839">
    <property type="entry name" value="CBM_5_12"/>
    <property type="match status" value="1"/>
</dbReference>
<dbReference type="GO" id="GO:0030246">
    <property type="term" value="F:carbohydrate binding"/>
    <property type="evidence" value="ECO:0007669"/>
    <property type="project" value="InterPro"/>
</dbReference>
<accession>A0A507CFI2</accession>
<feature type="region of interest" description="Disordered" evidence="2">
    <location>
        <begin position="1"/>
        <end position="39"/>
    </location>
</feature>
<dbReference type="Pfam" id="PF11901">
    <property type="entry name" value="DM9"/>
    <property type="match status" value="1"/>
</dbReference>
<dbReference type="EMBL" id="QEAO01000001">
    <property type="protein sequence ID" value="TPX38118.1"/>
    <property type="molecule type" value="Genomic_DNA"/>
</dbReference>
<dbReference type="AlphaFoldDB" id="A0A507CFI2"/>